<dbReference type="CDD" id="cd02440">
    <property type="entry name" value="AdoMet_MTases"/>
    <property type="match status" value="1"/>
</dbReference>
<evidence type="ECO:0000259" key="1">
    <source>
        <dbReference type="Pfam" id="PF08242"/>
    </source>
</evidence>
<reference evidence="3" key="1">
    <citation type="submission" date="2020-05" db="EMBL/GenBank/DDBJ databases">
        <authorList>
            <person name="Chiriac C."/>
            <person name="Salcher M."/>
            <person name="Ghai R."/>
            <person name="Kavagutti S V."/>
        </authorList>
    </citation>
    <scope>NUCLEOTIDE SEQUENCE</scope>
</reference>
<proteinExistence type="predicted"/>
<dbReference type="Gene3D" id="3.40.50.150">
    <property type="entry name" value="Vaccinia Virus protein VP39"/>
    <property type="match status" value="1"/>
</dbReference>
<feature type="domain" description="Methyltransferase type 12" evidence="1">
    <location>
        <begin position="46"/>
        <end position="132"/>
    </location>
</feature>
<sequence length="196" mass="21962">MSSTSTEGSDYTERLRTLESARWKRVLDVQAPYRRSMRRLRLGHALEVGCGIGRVLSFLDDAVGVDHNADSVRVARERGLHAWTTEEWPQCGDARLASFDSLVLAHVLEHVDEPTADDIIGEYLPYLRPSARLLLICPQERGYSSDATHVRFLDLAAMEATARRAGFVPTRASSFPFPRVAGRVFPYNEFVVTAAR</sequence>
<dbReference type="EMBL" id="CAFBOZ010000224">
    <property type="protein sequence ID" value="CAB5015719.1"/>
    <property type="molecule type" value="Genomic_DNA"/>
</dbReference>
<dbReference type="EMBL" id="CAFBNF010000079">
    <property type="protein sequence ID" value="CAB4941399.1"/>
    <property type="molecule type" value="Genomic_DNA"/>
</dbReference>
<evidence type="ECO:0000313" key="3">
    <source>
        <dbReference type="EMBL" id="CAB5015719.1"/>
    </source>
</evidence>
<dbReference type="AlphaFoldDB" id="A0A6J7QHA3"/>
<dbReference type="InterPro" id="IPR013217">
    <property type="entry name" value="Methyltransf_12"/>
</dbReference>
<protein>
    <submittedName>
        <fullName evidence="3">Unannotated protein</fullName>
    </submittedName>
</protein>
<accession>A0A6J7QHA3</accession>
<organism evidence="3">
    <name type="scientific">freshwater metagenome</name>
    <dbReference type="NCBI Taxonomy" id="449393"/>
    <lineage>
        <taxon>unclassified sequences</taxon>
        <taxon>metagenomes</taxon>
        <taxon>ecological metagenomes</taxon>
    </lineage>
</organism>
<gene>
    <name evidence="2" type="ORF">UFOPK3773_00878</name>
    <name evidence="3" type="ORF">UFOPK3992_01445</name>
</gene>
<dbReference type="SUPFAM" id="SSF53335">
    <property type="entry name" value="S-adenosyl-L-methionine-dependent methyltransferases"/>
    <property type="match status" value="1"/>
</dbReference>
<dbReference type="Pfam" id="PF08242">
    <property type="entry name" value="Methyltransf_12"/>
    <property type="match status" value="1"/>
</dbReference>
<name>A0A6J7QHA3_9ZZZZ</name>
<dbReference type="InterPro" id="IPR029063">
    <property type="entry name" value="SAM-dependent_MTases_sf"/>
</dbReference>
<evidence type="ECO:0000313" key="2">
    <source>
        <dbReference type="EMBL" id="CAB4941399.1"/>
    </source>
</evidence>